<keyword evidence="2" id="KW-1185">Reference proteome</keyword>
<name>A0ABN0FSJ6_9BURK</name>
<sequence length="125" mass="14420">MTFAGHEMDCLELKAELLCFLTLSEIFAFHSNGAWLRTDHLVESTRIWLRRRNHHADWTVRLELSLMAADLARQRVETGEITHGQRETASFETDSFFTHDMQINLASPVVIAIYARCVDALAHRH</sequence>
<evidence type="ECO:0000313" key="1">
    <source>
        <dbReference type="EMBL" id="EIN01814.1"/>
    </source>
</evidence>
<protein>
    <submittedName>
        <fullName evidence="1">Uncharacterized protein</fullName>
    </submittedName>
</protein>
<dbReference type="RefSeq" id="WP_007579208.1">
    <property type="nucleotide sequence ID" value="NZ_AKAU01000053.1"/>
</dbReference>
<proteinExistence type="predicted"/>
<organism evidence="1 2">
    <name type="scientific">Paraburkholderia hospita</name>
    <dbReference type="NCBI Taxonomy" id="169430"/>
    <lineage>
        <taxon>Bacteria</taxon>
        <taxon>Pseudomonadati</taxon>
        <taxon>Pseudomonadota</taxon>
        <taxon>Betaproteobacteria</taxon>
        <taxon>Burkholderiales</taxon>
        <taxon>Burkholderiaceae</taxon>
        <taxon>Paraburkholderia</taxon>
    </lineage>
</organism>
<dbReference type="EMBL" id="AKAU01000053">
    <property type="protein sequence ID" value="EIN01814.1"/>
    <property type="molecule type" value="Genomic_DNA"/>
</dbReference>
<dbReference type="Proteomes" id="UP000004980">
    <property type="component" value="Unassembled WGS sequence"/>
</dbReference>
<comment type="caution">
    <text evidence="1">The sequence shown here is derived from an EMBL/GenBank/DDBJ whole genome shotgun (WGS) entry which is preliminary data.</text>
</comment>
<gene>
    <name evidence="1" type="ORF">WQE_07287</name>
</gene>
<accession>A0ABN0FSJ6</accession>
<evidence type="ECO:0000313" key="2">
    <source>
        <dbReference type="Proteomes" id="UP000004980"/>
    </source>
</evidence>
<reference evidence="1 2" key="1">
    <citation type="journal article" date="2012" name="J. Bacteriol.">
        <title>Draft Genome Sequence of the Soil Bacterium Burkholderia terrae Strain BS001, Which Interacts with Fungal Surface Structures.</title>
        <authorList>
            <person name="Nazir R."/>
            <person name="Hansen M.A."/>
            <person name="Sorensen S."/>
            <person name="van Elsas J.D."/>
        </authorList>
    </citation>
    <scope>NUCLEOTIDE SEQUENCE [LARGE SCALE GENOMIC DNA]</scope>
    <source>
        <strain evidence="1 2">BS001</strain>
    </source>
</reference>